<evidence type="ECO:0000313" key="1">
    <source>
        <dbReference type="EMBL" id="OUJ72516.1"/>
    </source>
</evidence>
<sequence>MIFRPHSAAFENRLPNLELAIDHSTLDNTDSLLADAPQQLFQHEVTQNIVDPTDNIKFGCLKLTITSVVNERKGKGFQVLQMATLMAPSLLGVPLEYYRSSVRAQVQVINSHGKVLGCYRGVGYSTVQVALYHGYSQTNASRLADIDALRHALSQIRPQIEGVSDSLRTKLLAGGPMGPLSGATALDR</sequence>
<evidence type="ECO:0000313" key="2">
    <source>
        <dbReference type="Proteomes" id="UP000194873"/>
    </source>
</evidence>
<dbReference type="AlphaFoldDB" id="A0A243WAE7"/>
<dbReference type="Proteomes" id="UP000194873">
    <property type="component" value="Unassembled WGS sequence"/>
</dbReference>
<keyword evidence="2" id="KW-1185">Reference proteome</keyword>
<name>A0A243WAE7_9BACT</name>
<comment type="caution">
    <text evidence="1">The sequence shown here is derived from an EMBL/GenBank/DDBJ whole genome shotgun (WGS) entry which is preliminary data.</text>
</comment>
<dbReference type="EMBL" id="MTSE01000010">
    <property type="protein sequence ID" value="OUJ72516.1"/>
    <property type="molecule type" value="Genomic_DNA"/>
</dbReference>
<reference evidence="1 2" key="1">
    <citation type="submission" date="2017-01" db="EMBL/GenBank/DDBJ databases">
        <title>A new Hymenobacter.</title>
        <authorList>
            <person name="Liang Y."/>
            <person name="Feng F."/>
        </authorList>
    </citation>
    <scope>NUCLEOTIDE SEQUENCE [LARGE SCALE GENOMIC DNA]</scope>
    <source>
        <strain evidence="1">MIMBbqt21</strain>
    </source>
</reference>
<accession>A0A243WAE7</accession>
<gene>
    <name evidence="1" type="ORF">BXP70_18325</name>
</gene>
<protein>
    <submittedName>
        <fullName evidence="1">Uncharacterized protein</fullName>
    </submittedName>
</protein>
<proteinExistence type="predicted"/>
<organism evidence="1 2">
    <name type="scientific">Hymenobacter crusticola</name>
    <dbReference type="NCBI Taxonomy" id="1770526"/>
    <lineage>
        <taxon>Bacteria</taxon>
        <taxon>Pseudomonadati</taxon>
        <taxon>Bacteroidota</taxon>
        <taxon>Cytophagia</taxon>
        <taxon>Cytophagales</taxon>
        <taxon>Hymenobacteraceae</taxon>
        <taxon>Hymenobacter</taxon>
    </lineage>
</organism>